<dbReference type="SMART" id="SM00745">
    <property type="entry name" value="MIT"/>
    <property type="match status" value="1"/>
</dbReference>
<dbReference type="Proteomes" id="UP000326759">
    <property type="component" value="Unassembled WGS sequence"/>
</dbReference>
<keyword evidence="3" id="KW-1185">Reference proteome</keyword>
<dbReference type="Gene3D" id="3.30.870.30">
    <property type="entry name" value="MITD, C-terminal phospholipase D-like domain"/>
    <property type="match status" value="2"/>
</dbReference>
<dbReference type="InterPro" id="IPR007330">
    <property type="entry name" value="MIT_dom"/>
</dbReference>
<evidence type="ECO:0000313" key="3">
    <source>
        <dbReference type="Proteomes" id="UP000326759"/>
    </source>
</evidence>
<reference evidence="2 3" key="1">
    <citation type="journal article" date="2019" name="PLoS Biol.">
        <title>Sex chromosomes control vertical transmission of feminizing Wolbachia symbionts in an isopod.</title>
        <authorList>
            <person name="Becking T."/>
            <person name="Chebbi M.A."/>
            <person name="Giraud I."/>
            <person name="Moumen B."/>
            <person name="Laverre T."/>
            <person name="Caubet Y."/>
            <person name="Peccoud J."/>
            <person name="Gilbert C."/>
            <person name="Cordaux R."/>
        </authorList>
    </citation>
    <scope>NUCLEOTIDE SEQUENCE [LARGE SCALE GENOMIC DNA]</scope>
    <source>
        <strain evidence="2">ANa2</strain>
        <tissue evidence="2">Whole body excluding digestive tract and cuticle</tissue>
    </source>
</reference>
<dbReference type="Gene3D" id="1.20.58.80">
    <property type="entry name" value="Phosphotransferase system, lactose/cellobiose-type IIA subunit"/>
    <property type="match status" value="1"/>
</dbReference>
<dbReference type="PANTHER" id="PTHR21222">
    <property type="entry name" value="MIT DOMAIN-CONTAINING PROTEIN 1"/>
    <property type="match status" value="1"/>
</dbReference>
<dbReference type="Pfam" id="PF04212">
    <property type="entry name" value="MIT"/>
    <property type="match status" value="1"/>
</dbReference>
<dbReference type="InterPro" id="IPR052817">
    <property type="entry name" value="MIT_domain_contain_protein1"/>
</dbReference>
<proteinExistence type="predicted"/>
<gene>
    <name evidence="2" type="primary">MITD1</name>
    <name evidence="2" type="ORF">Anas_08348</name>
</gene>
<dbReference type="InterPro" id="IPR036181">
    <property type="entry name" value="MIT_dom_sf"/>
</dbReference>
<accession>A0A5N5SW41</accession>
<evidence type="ECO:0000313" key="2">
    <source>
        <dbReference type="EMBL" id="KAB7498232.1"/>
    </source>
</evidence>
<comment type="caution">
    <text evidence="2">The sequence shown here is derived from an EMBL/GenBank/DDBJ whole genome shotgun (WGS) entry which is preliminary data.</text>
</comment>
<dbReference type="AlphaFoldDB" id="A0A5N5SW41"/>
<dbReference type="OrthoDB" id="19553at2759"/>
<name>A0A5N5SW41_9CRUS</name>
<dbReference type="EMBL" id="SEYY01019458">
    <property type="protein sequence ID" value="KAB7498232.1"/>
    <property type="molecule type" value="Genomic_DNA"/>
</dbReference>
<dbReference type="Pfam" id="PF16565">
    <property type="entry name" value="MIT_C"/>
    <property type="match status" value="2"/>
</dbReference>
<sequence>MQEDGRIIQHQEAEDKVLGYLYNPHSDKLKLASFSVNERADTKSKMVSVGSENAAIQVLTRAIQLDSENKYSEAVTCYEQGIRLLLESLKASNDEDKKKHFRKKIDEYLSRAEIMKKASLQEKELSKIHKQIHIKDNETGNSYETLFSFVISETLTSVEIEDAYIRSIHQIYNFLRFCELLVKKAPCLRNIILNTTYSPENLGLNNGWIIKIGRGLDYFKRPSGNFSIGFTDFDLRPCHETTIDIFHRNSVKST</sequence>
<organism evidence="2 3">
    <name type="scientific">Armadillidium nasatum</name>
    <dbReference type="NCBI Taxonomy" id="96803"/>
    <lineage>
        <taxon>Eukaryota</taxon>
        <taxon>Metazoa</taxon>
        <taxon>Ecdysozoa</taxon>
        <taxon>Arthropoda</taxon>
        <taxon>Crustacea</taxon>
        <taxon>Multicrustacea</taxon>
        <taxon>Malacostraca</taxon>
        <taxon>Eumalacostraca</taxon>
        <taxon>Peracarida</taxon>
        <taxon>Isopoda</taxon>
        <taxon>Oniscidea</taxon>
        <taxon>Crinocheta</taxon>
        <taxon>Armadillidiidae</taxon>
        <taxon>Armadillidium</taxon>
    </lineage>
</organism>
<feature type="domain" description="MIT" evidence="1">
    <location>
        <begin position="48"/>
        <end position="125"/>
    </location>
</feature>
<protein>
    <submittedName>
        <fullName evidence="2">MIT domain-containing protein 1</fullName>
    </submittedName>
</protein>
<dbReference type="PANTHER" id="PTHR21222:SF1">
    <property type="entry name" value="MIT DOMAIN-CONTAINING PROTEIN 1"/>
    <property type="match status" value="1"/>
</dbReference>
<dbReference type="InterPro" id="IPR038113">
    <property type="entry name" value="MITD1_C_sf"/>
</dbReference>
<dbReference type="SUPFAM" id="SSF116846">
    <property type="entry name" value="MIT domain"/>
    <property type="match status" value="1"/>
</dbReference>
<evidence type="ECO:0000259" key="1">
    <source>
        <dbReference type="SMART" id="SM00745"/>
    </source>
</evidence>
<dbReference type="InterPro" id="IPR032341">
    <property type="entry name" value="MITD1_C"/>
</dbReference>